<evidence type="ECO:0000256" key="1">
    <source>
        <dbReference type="ARBA" id="ARBA00004651"/>
    </source>
</evidence>
<proteinExistence type="inferred from homology"/>
<keyword evidence="3" id="KW-1003">Cell membrane</keyword>
<reference evidence="8 10" key="1">
    <citation type="journal article" date="2018" name="Elife">
        <title>Discovery and characterization of a prevalent human gut bacterial enzyme sufficient for the inactivation of a family of plant toxins.</title>
        <authorList>
            <person name="Koppel N."/>
            <person name="Bisanz J.E."/>
            <person name="Pandelia M.E."/>
            <person name="Turnbaugh P.J."/>
            <person name="Balskus E.P."/>
        </authorList>
    </citation>
    <scope>NUCLEOTIDE SEQUENCE [LARGE SCALE GENOMIC DNA]</scope>
    <source>
        <strain evidence="8 10">DSM 16107</strain>
    </source>
</reference>
<dbReference type="InterPro" id="IPR052049">
    <property type="entry name" value="Electron_transfer_protein"/>
</dbReference>
<name>A0A3N0IYT3_9ACTN</name>
<dbReference type="OrthoDB" id="9778963at2"/>
<dbReference type="PANTHER" id="PTHR34856:SF2">
    <property type="entry name" value="PROTEIN NRFD"/>
    <property type="match status" value="1"/>
</dbReference>
<dbReference type="AlphaFoldDB" id="A0A3N0IYT3"/>
<accession>A0A3N0IYT3</accession>
<feature type="transmembrane region" description="Helical" evidence="7">
    <location>
        <begin position="272"/>
        <end position="295"/>
    </location>
</feature>
<feature type="transmembrane region" description="Helical" evidence="7">
    <location>
        <begin position="111"/>
        <end position="132"/>
    </location>
</feature>
<feature type="transmembrane region" description="Helical" evidence="7">
    <location>
        <begin position="41"/>
        <end position="60"/>
    </location>
</feature>
<evidence type="ECO:0000256" key="7">
    <source>
        <dbReference type="SAM" id="Phobius"/>
    </source>
</evidence>
<gene>
    <name evidence="8" type="ORF">C1876_13825</name>
    <name evidence="9" type="ORF">DMP09_08895</name>
</gene>
<dbReference type="EMBL" id="PPTT01000028">
    <property type="protein sequence ID" value="RDB66789.1"/>
    <property type="molecule type" value="Genomic_DNA"/>
</dbReference>
<evidence type="ECO:0000313" key="8">
    <source>
        <dbReference type="EMBL" id="RDB66789.1"/>
    </source>
</evidence>
<evidence type="ECO:0000313" key="11">
    <source>
        <dbReference type="Proteomes" id="UP000270112"/>
    </source>
</evidence>
<dbReference type="Pfam" id="PF03916">
    <property type="entry name" value="NrfD"/>
    <property type="match status" value="1"/>
</dbReference>
<evidence type="ECO:0000256" key="2">
    <source>
        <dbReference type="ARBA" id="ARBA00008929"/>
    </source>
</evidence>
<reference evidence="9" key="3">
    <citation type="journal article" date="2019" name="Microbiol. Resour. Announc.">
        <title>Draft Genome Sequences of Type Strains of Gordonibacter faecihominis, Paraeggerthella hongkongensis, Parvibacter caecicola,Slackia equolifaciens, Slackia faecicanis, and Slackia isoflavoniconvertens.</title>
        <authorList>
            <person name="Danylec N."/>
            <person name="Stoll D.A."/>
            <person name="Dotsch A."/>
            <person name="Huch M."/>
        </authorList>
    </citation>
    <scope>NUCLEOTIDE SEQUENCE</scope>
    <source>
        <strain evidence="9">DSM 16107</strain>
    </source>
</reference>
<organism evidence="9 11">
    <name type="scientific">Eggerthella sinensis</name>
    <dbReference type="NCBI Taxonomy" id="242230"/>
    <lineage>
        <taxon>Bacteria</taxon>
        <taxon>Bacillati</taxon>
        <taxon>Actinomycetota</taxon>
        <taxon>Coriobacteriia</taxon>
        <taxon>Eggerthellales</taxon>
        <taxon>Eggerthellaceae</taxon>
        <taxon>Eggerthella</taxon>
    </lineage>
</organism>
<protein>
    <submittedName>
        <fullName evidence="9">Polysulfide reductase</fullName>
    </submittedName>
</protein>
<feature type="transmembrane region" description="Helical" evidence="7">
    <location>
        <begin position="225"/>
        <end position="244"/>
    </location>
</feature>
<dbReference type="RefSeq" id="WP_114547308.1">
    <property type="nucleotide sequence ID" value="NZ_PPTT01000028.1"/>
</dbReference>
<keyword evidence="4 7" id="KW-0812">Transmembrane</keyword>
<reference evidence="11" key="2">
    <citation type="submission" date="2018-05" db="EMBL/GenBank/DDBJ databases">
        <title>Genome Sequencing of selected type strains of the family Eggerthellaceae.</title>
        <authorList>
            <person name="Danylec N."/>
            <person name="Stoll D.A."/>
            <person name="Doetsch A."/>
            <person name="Huch M."/>
        </authorList>
    </citation>
    <scope>NUCLEOTIDE SEQUENCE [LARGE SCALE GENOMIC DNA]</scope>
    <source>
        <strain evidence="11">DSM 16107</strain>
    </source>
</reference>
<feature type="transmembrane region" description="Helical" evidence="7">
    <location>
        <begin position="183"/>
        <end position="205"/>
    </location>
</feature>
<feature type="transmembrane region" description="Helical" evidence="7">
    <location>
        <begin position="144"/>
        <end position="171"/>
    </location>
</feature>
<dbReference type="PANTHER" id="PTHR34856">
    <property type="entry name" value="PROTEIN NRFD"/>
    <property type="match status" value="1"/>
</dbReference>
<dbReference type="Gene3D" id="1.20.1630.10">
    <property type="entry name" value="Formate dehydrogenase/DMSO reductase domain"/>
    <property type="match status" value="1"/>
</dbReference>
<dbReference type="GO" id="GO:0005886">
    <property type="term" value="C:plasma membrane"/>
    <property type="evidence" value="ECO:0007669"/>
    <property type="project" value="UniProtKB-SubCell"/>
</dbReference>
<dbReference type="InterPro" id="IPR005614">
    <property type="entry name" value="NrfD-like"/>
</dbReference>
<dbReference type="Proteomes" id="UP000270112">
    <property type="component" value="Unassembled WGS sequence"/>
</dbReference>
<keyword evidence="6 7" id="KW-0472">Membrane</keyword>
<dbReference type="EMBL" id="QICC01000032">
    <property type="protein sequence ID" value="RNM41580.1"/>
    <property type="molecule type" value="Genomic_DNA"/>
</dbReference>
<evidence type="ECO:0000256" key="6">
    <source>
        <dbReference type="ARBA" id="ARBA00023136"/>
    </source>
</evidence>
<sequence>MVWDELIACYLFLAGLGAGAFVLGALSSWSKTSKPHLKKAAYLIAPVAVIVGTLLLVVDARAGLHAPLRFLHLVSNLSSVMAWGVIILSLFIIVSSASLILLLAKKSTPKALDVVGMVLALCVAAYTGVLLGDADIAFPLWNMAVLPALFVVSAASTGFAAVLLATGLVAPEETRAYPLASKAGIVLPVLEAVLIAVLLIVTAHAEGSAAVAGSASVEALLSGSYAPAFWICLVVVGLVLPLGIELGSHRVAAAPEDGSAAKRRPLALAGEVGVLIGGFTLRYLVVMAAVAVGAAA</sequence>
<comment type="subcellular location">
    <subcellularLocation>
        <location evidence="1">Cell membrane</location>
        <topology evidence="1">Multi-pass membrane protein</topology>
    </subcellularLocation>
</comment>
<feature type="transmembrane region" description="Helical" evidence="7">
    <location>
        <begin position="80"/>
        <end position="104"/>
    </location>
</feature>
<evidence type="ECO:0000256" key="4">
    <source>
        <dbReference type="ARBA" id="ARBA00022692"/>
    </source>
</evidence>
<evidence type="ECO:0000256" key="3">
    <source>
        <dbReference type="ARBA" id="ARBA00022475"/>
    </source>
</evidence>
<comment type="similarity">
    <text evidence="2">Belongs to the NrfD family.</text>
</comment>
<comment type="caution">
    <text evidence="9">The sequence shown here is derived from an EMBL/GenBank/DDBJ whole genome shotgun (WGS) entry which is preliminary data.</text>
</comment>
<evidence type="ECO:0000313" key="9">
    <source>
        <dbReference type="EMBL" id="RNM41580.1"/>
    </source>
</evidence>
<evidence type="ECO:0000313" key="10">
    <source>
        <dbReference type="Proteomes" id="UP000253817"/>
    </source>
</evidence>
<dbReference type="Proteomes" id="UP000253817">
    <property type="component" value="Unassembled WGS sequence"/>
</dbReference>
<keyword evidence="10" id="KW-1185">Reference proteome</keyword>
<keyword evidence="5 7" id="KW-1133">Transmembrane helix</keyword>
<evidence type="ECO:0000256" key="5">
    <source>
        <dbReference type="ARBA" id="ARBA00022989"/>
    </source>
</evidence>
<feature type="transmembrane region" description="Helical" evidence="7">
    <location>
        <begin position="6"/>
        <end position="29"/>
    </location>
</feature>